<feature type="repeat" description="ANK" evidence="3">
    <location>
        <begin position="574"/>
        <end position="606"/>
    </location>
</feature>
<dbReference type="InterPro" id="IPR036770">
    <property type="entry name" value="Ankyrin_rpt-contain_sf"/>
</dbReference>
<protein>
    <submittedName>
        <fullName evidence="6">Ankyrin repeat and BTB domain containing 3</fullName>
    </submittedName>
</protein>
<dbReference type="Gene3D" id="1.10.20.10">
    <property type="entry name" value="Histone, subunit A"/>
    <property type="match status" value="1"/>
</dbReference>
<dbReference type="Pfam" id="PF12796">
    <property type="entry name" value="Ank_2"/>
    <property type="match status" value="1"/>
</dbReference>
<evidence type="ECO:0000313" key="6">
    <source>
        <dbReference type="Ensembl" id="ENSMMDP00005016969.1"/>
    </source>
</evidence>
<dbReference type="SUPFAM" id="SSF54695">
    <property type="entry name" value="POZ domain"/>
    <property type="match status" value="1"/>
</dbReference>
<evidence type="ECO:0000256" key="1">
    <source>
        <dbReference type="ARBA" id="ARBA00022737"/>
    </source>
</evidence>
<evidence type="ECO:0000259" key="5">
    <source>
        <dbReference type="PROSITE" id="PS50097"/>
    </source>
</evidence>
<keyword evidence="1" id="KW-0677">Repeat</keyword>
<dbReference type="PANTHER" id="PTHR46071">
    <property type="entry name" value="ANKYRIN REPEAT AND BTB/POZ DOMAIN-CONTAINING"/>
    <property type="match status" value="1"/>
</dbReference>
<dbReference type="InterPro" id="IPR002110">
    <property type="entry name" value="Ankyrin_rpt"/>
</dbReference>
<dbReference type="InterPro" id="IPR000210">
    <property type="entry name" value="BTB/POZ_dom"/>
</dbReference>
<dbReference type="FunFam" id="3.30.710.10:FF:000030">
    <property type="entry name" value="Ankyrin repeat and BTB/POZ domain-containing protein BTBD11"/>
    <property type="match status" value="1"/>
</dbReference>
<dbReference type="FunFam" id="1.25.40.20:FF:000045">
    <property type="entry name" value="Ankyrin repeat and BTB/POZ domain-containing protein 2"/>
    <property type="match status" value="1"/>
</dbReference>
<dbReference type="InterPro" id="IPR009072">
    <property type="entry name" value="Histone-fold"/>
</dbReference>
<reference evidence="6" key="3">
    <citation type="submission" date="2025-09" db="UniProtKB">
        <authorList>
            <consortium name="Ensembl"/>
        </authorList>
    </citation>
    <scope>IDENTIFICATION</scope>
</reference>
<evidence type="ECO:0000256" key="4">
    <source>
        <dbReference type="SAM" id="MobiDB-lite"/>
    </source>
</evidence>
<dbReference type="SMART" id="SM00248">
    <property type="entry name" value="ANK"/>
    <property type="match status" value="3"/>
</dbReference>
<keyword evidence="2 3" id="KW-0040">ANK repeat</keyword>
<reference evidence="6" key="2">
    <citation type="submission" date="2025-08" db="UniProtKB">
        <authorList>
            <consortium name="Ensembl"/>
        </authorList>
    </citation>
    <scope>IDENTIFICATION</scope>
</reference>
<dbReference type="InterPro" id="IPR059008">
    <property type="entry name" value="ABTB2/3_histone"/>
</dbReference>
<dbReference type="CDD" id="cd22913">
    <property type="entry name" value="HFD_ABTB2-like"/>
    <property type="match status" value="1"/>
</dbReference>
<dbReference type="InParanoid" id="A0A667XY29"/>
<dbReference type="Proteomes" id="UP000472263">
    <property type="component" value="Chromosome 6"/>
</dbReference>
<proteinExistence type="predicted"/>
<keyword evidence="7" id="KW-1185">Reference proteome</keyword>
<dbReference type="InterPro" id="IPR052089">
    <property type="entry name" value="Ankyrin-BTB/POZ_domain"/>
</dbReference>
<feature type="domain" description="BTB" evidence="5">
    <location>
        <begin position="848"/>
        <end position="914"/>
    </location>
</feature>
<sequence length="1029" mass="114802">LSTAPPPSVRDSTGKTHAVMARSSKSAARTLEDLTLDSGYGGAADSFRSSSASLCCSEAHGANYWHLTDSMHSRHNSLDTVNTVLVEDAEILECTGQCAKLPELEDVPWSLGEVASALCRDEEMSLPTPPQDVLHRLSLLVSRALVRVAREAQRLSLRYAKCTKYEIQSAIKIVMSWTVSANCITAALGALSLYNMSTEDKFSRGKSVRCGLVFNVGKFFRWMVDSRVAVRIHEHAAIYLSACMESLFREVYARVLRSALVEKDNGIPKFTVESLEQAVSNDAEVWGFLQPCQHLICGKNASGVLSLPESLTLHRDQQQRPGKGAEGNAYSQSELRSIEQCLLATRVGSISELSDLVSRAMHYLQPLHLKNHNNGTPIHQKSRAIHWVPEAIYTLCYFMHCPQIEWENPNVEPSKVTLHTERPFMVLPPLMEWIRVAIGHTEHRRSFSVDSDDVRQAARLLLPGVDCEPRQLRTDDCFCAARKLDAPSTEAKFLQDLGFRMLNCGRTDLVKQAVNLLGPDGINSMSEQGMTPLMYACARGDEAMVQMLLDAGADINSEVPNSVHKHPSVYPETRQATPLTFAVLHGHVPVVQLLLDAGANVEGSLQDGMENYTETPLQLAAAAGNFELVSLLLERGADPMVGTMYRNGISTAPQGDMNSYSLAAAHGHRNVFRKLLSQTEKGKGDVLSLEEILAEGSELEGRSPSQIDQIRTGKAKLKALKEAMYHSAEHGHVDITIDIRSLGVPWTLHTWLESLRTCFQQHRRPLIQGLLKEFSCIEEEEYTEELITHGLPLMFQILRASKNEVISQQLAVIFTQCYGPYPIPKLTEIKKKQSSRLDPHFLNNKEMSDVTFLVEGKPFYAHKVLLFTASNRFKLLLANRPTGENTCIEISHVKYHIFQLVMQYLYYGGTDALHIRNTDIMELLSAAKFFQLEALQRHCEIICSKNINTDTCVEIYNHTKFLDAPDLASYIEGYFLKNMVILIELEPFKQLLYDAPPDSPSCDILQDLEKTLAIRIQSIHLSSSKGSIV</sequence>
<accession>A0A667XY29</accession>
<dbReference type="Pfam" id="PF26281">
    <property type="entry name" value="Histone_ABTB"/>
    <property type="match status" value="1"/>
</dbReference>
<dbReference type="GeneTree" id="ENSGT00940000156419"/>
<dbReference type="Gene3D" id="1.25.40.20">
    <property type="entry name" value="Ankyrin repeat-containing domain"/>
    <property type="match status" value="1"/>
</dbReference>
<dbReference type="SUPFAM" id="SSF48403">
    <property type="entry name" value="Ankyrin repeat"/>
    <property type="match status" value="1"/>
</dbReference>
<dbReference type="InterPro" id="IPR011333">
    <property type="entry name" value="SKP1/BTB/POZ_sf"/>
</dbReference>
<dbReference type="Ensembl" id="ENSMMDT00005017398.1">
    <property type="protein sequence ID" value="ENSMMDP00005016969.1"/>
    <property type="gene ID" value="ENSMMDG00005008573.1"/>
</dbReference>
<dbReference type="PANTHER" id="PTHR46071:SF1">
    <property type="entry name" value="ANKYRIN REPEAT AND BTB_POZ DOMAIN-CONTAINING PROTEIN 3"/>
    <property type="match status" value="1"/>
</dbReference>
<dbReference type="PROSITE" id="PS50297">
    <property type="entry name" value="ANK_REP_REGION"/>
    <property type="match status" value="3"/>
</dbReference>
<gene>
    <name evidence="6" type="primary">ABTB3</name>
    <name evidence="6" type="synonym">btbd11b</name>
</gene>
<feature type="repeat" description="ANK" evidence="3">
    <location>
        <begin position="528"/>
        <end position="560"/>
    </location>
</feature>
<dbReference type="AlphaFoldDB" id="A0A667XY29"/>
<evidence type="ECO:0000313" key="7">
    <source>
        <dbReference type="Proteomes" id="UP000472263"/>
    </source>
</evidence>
<dbReference type="Pfam" id="PF00023">
    <property type="entry name" value="Ank"/>
    <property type="match status" value="1"/>
</dbReference>
<organism evidence="6 7">
    <name type="scientific">Myripristis murdjan</name>
    <name type="common">pinecone soldierfish</name>
    <dbReference type="NCBI Taxonomy" id="586833"/>
    <lineage>
        <taxon>Eukaryota</taxon>
        <taxon>Metazoa</taxon>
        <taxon>Chordata</taxon>
        <taxon>Craniata</taxon>
        <taxon>Vertebrata</taxon>
        <taxon>Euteleostomi</taxon>
        <taxon>Actinopterygii</taxon>
        <taxon>Neopterygii</taxon>
        <taxon>Teleostei</taxon>
        <taxon>Neoteleostei</taxon>
        <taxon>Acanthomorphata</taxon>
        <taxon>Holocentriformes</taxon>
        <taxon>Holocentridae</taxon>
        <taxon>Myripristis</taxon>
    </lineage>
</organism>
<reference evidence="6" key="1">
    <citation type="submission" date="2019-06" db="EMBL/GenBank/DDBJ databases">
        <authorList>
            <consortium name="Wellcome Sanger Institute Data Sharing"/>
        </authorList>
    </citation>
    <scope>NUCLEOTIDE SEQUENCE [LARGE SCALE GENOMIC DNA]</scope>
</reference>
<feature type="region of interest" description="Disordered" evidence="4">
    <location>
        <begin position="1"/>
        <end position="24"/>
    </location>
</feature>
<dbReference type="SUPFAM" id="SSF47113">
    <property type="entry name" value="Histone-fold"/>
    <property type="match status" value="1"/>
</dbReference>
<dbReference type="Pfam" id="PF00651">
    <property type="entry name" value="BTB"/>
    <property type="match status" value="1"/>
</dbReference>
<evidence type="ECO:0000256" key="2">
    <source>
        <dbReference type="ARBA" id="ARBA00023043"/>
    </source>
</evidence>
<feature type="repeat" description="ANK" evidence="3">
    <location>
        <begin position="612"/>
        <end position="638"/>
    </location>
</feature>
<dbReference type="PROSITE" id="PS50088">
    <property type="entry name" value="ANK_REPEAT"/>
    <property type="match status" value="3"/>
</dbReference>
<dbReference type="PROSITE" id="PS50097">
    <property type="entry name" value="BTB"/>
    <property type="match status" value="1"/>
</dbReference>
<dbReference type="GO" id="GO:0046982">
    <property type="term" value="F:protein heterodimerization activity"/>
    <property type="evidence" value="ECO:0007669"/>
    <property type="project" value="InterPro"/>
</dbReference>
<dbReference type="SMART" id="SM00225">
    <property type="entry name" value="BTB"/>
    <property type="match status" value="1"/>
</dbReference>
<evidence type="ECO:0000256" key="3">
    <source>
        <dbReference type="PROSITE-ProRule" id="PRU00023"/>
    </source>
</evidence>
<name>A0A667XY29_9TELE</name>
<dbReference type="Gene3D" id="3.30.710.10">
    <property type="entry name" value="Potassium Channel Kv1.1, Chain A"/>
    <property type="match status" value="1"/>
</dbReference>